<keyword evidence="2" id="KW-0472">Membrane</keyword>
<gene>
    <name evidence="3" type="ORF">N1851_006987</name>
</gene>
<organism evidence="3 4">
    <name type="scientific">Merluccius polli</name>
    <name type="common">Benguela hake</name>
    <name type="synonym">Merluccius cadenati</name>
    <dbReference type="NCBI Taxonomy" id="89951"/>
    <lineage>
        <taxon>Eukaryota</taxon>
        <taxon>Metazoa</taxon>
        <taxon>Chordata</taxon>
        <taxon>Craniata</taxon>
        <taxon>Vertebrata</taxon>
        <taxon>Euteleostomi</taxon>
        <taxon>Actinopterygii</taxon>
        <taxon>Neopterygii</taxon>
        <taxon>Teleostei</taxon>
        <taxon>Neoteleostei</taxon>
        <taxon>Acanthomorphata</taxon>
        <taxon>Zeiogadaria</taxon>
        <taxon>Gadariae</taxon>
        <taxon>Gadiformes</taxon>
        <taxon>Gadoidei</taxon>
        <taxon>Merlucciidae</taxon>
        <taxon>Merluccius</taxon>
    </lineage>
</organism>
<protein>
    <submittedName>
        <fullName evidence="3">Uncharacterized protein</fullName>
    </submittedName>
</protein>
<keyword evidence="2" id="KW-1133">Transmembrane helix</keyword>
<sequence length="394" mass="45745">MFADSVWYYMCNHWSRWAILLGLIRMHAVWMGCWMTKGKSVVCVFPLVWMNVFAHICKYAANFKNNRLRLLVFGVMHRCPVSPSHVFSSAKVVESRGRHQVQVRVSPSTSVKRKSPRSMSSSKKLKSSDYAEVNSDVVFVADVVSKGFQFKPLCGKLRKYIHVVQKLVWLGAPCLKDKIIGDGTVSLEQLVMLRDSSSTDFFGVSIFTYCDGRWLEYSCKDRPLSYQAIYLENCNGNHYETVVCVFSRPNMQCCYGYCKVDRYNFRKRSSIADNLTSVASPICEAEVDIIEPNVINLRNKLHRDTVKVMSKTKYRTNKSHRVRVKAMSKTKYRNNMSHRVRVKEISKIKYCTNKSHRLNVKSMSRKKYHGNRQYRQRVICTYQIKEATYKGNID</sequence>
<dbReference type="Proteomes" id="UP001174136">
    <property type="component" value="Unassembled WGS sequence"/>
</dbReference>
<evidence type="ECO:0000256" key="1">
    <source>
        <dbReference type="SAM" id="MobiDB-lite"/>
    </source>
</evidence>
<keyword evidence="4" id="KW-1185">Reference proteome</keyword>
<evidence type="ECO:0000256" key="2">
    <source>
        <dbReference type="SAM" id="Phobius"/>
    </source>
</evidence>
<dbReference type="AlphaFoldDB" id="A0AA47P9Y8"/>
<comment type="caution">
    <text evidence="3">The sequence shown here is derived from an EMBL/GenBank/DDBJ whole genome shotgun (WGS) entry which is preliminary data.</text>
</comment>
<dbReference type="EMBL" id="JAOPHQ010001175">
    <property type="protein sequence ID" value="KAK0151702.1"/>
    <property type="molecule type" value="Genomic_DNA"/>
</dbReference>
<feature type="transmembrane region" description="Helical" evidence="2">
    <location>
        <begin position="41"/>
        <end position="61"/>
    </location>
</feature>
<feature type="region of interest" description="Disordered" evidence="1">
    <location>
        <begin position="98"/>
        <end position="123"/>
    </location>
</feature>
<evidence type="ECO:0000313" key="3">
    <source>
        <dbReference type="EMBL" id="KAK0151702.1"/>
    </source>
</evidence>
<proteinExistence type="predicted"/>
<feature type="transmembrane region" description="Helical" evidence="2">
    <location>
        <begin position="14"/>
        <end position="34"/>
    </location>
</feature>
<evidence type="ECO:0000313" key="4">
    <source>
        <dbReference type="Proteomes" id="UP001174136"/>
    </source>
</evidence>
<name>A0AA47P9Y8_MERPO</name>
<reference evidence="3" key="1">
    <citation type="journal article" date="2023" name="Front. Mar. Sci.">
        <title>A new Merluccius polli reference genome to investigate the effects of global change in West African waters.</title>
        <authorList>
            <person name="Mateo J.L."/>
            <person name="Blanco-Fernandez C."/>
            <person name="Garcia-Vazquez E."/>
            <person name="Machado-Schiaffino G."/>
        </authorList>
    </citation>
    <scope>NUCLEOTIDE SEQUENCE</scope>
    <source>
        <strain evidence="3">C29</strain>
        <tissue evidence="3">Fin</tissue>
    </source>
</reference>
<accession>A0AA47P9Y8</accession>
<keyword evidence="2" id="KW-0812">Transmembrane</keyword>